<gene>
    <name evidence="7" type="primary">ytvI</name>
    <name evidence="7" type="ORF">MJG50_21070</name>
</gene>
<evidence type="ECO:0000256" key="6">
    <source>
        <dbReference type="SAM" id="Phobius"/>
    </source>
</evidence>
<feature type="transmembrane region" description="Helical" evidence="6">
    <location>
        <begin position="322"/>
        <end position="350"/>
    </location>
</feature>
<dbReference type="PANTHER" id="PTHR21716">
    <property type="entry name" value="TRANSMEMBRANE PROTEIN"/>
    <property type="match status" value="1"/>
</dbReference>
<evidence type="ECO:0000256" key="2">
    <source>
        <dbReference type="ARBA" id="ARBA00009773"/>
    </source>
</evidence>
<feature type="transmembrane region" description="Helical" evidence="6">
    <location>
        <begin position="252"/>
        <end position="271"/>
    </location>
</feature>
<proteinExistence type="inferred from homology"/>
<feature type="transmembrane region" description="Helical" evidence="6">
    <location>
        <begin position="222"/>
        <end position="246"/>
    </location>
</feature>
<keyword evidence="5 6" id="KW-0472">Membrane</keyword>
<dbReference type="Pfam" id="PF01594">
    <property type="entry name" value="AI-2E_transport"/>
    <property type="match status" value="1"/>
</dbReference>
<feature type="transmembrane region" description="Helical" evidence="6">
    <location>
        <begin position="65"/>
        <end position="88"/>
    </location>
</feature>
<reference evidence="7" key="1">
    <citation type="submission" date="2022-02" db="EMBL/GenBank/DDBJ databases">
        <title>Fredinandcohnia quinoae sp. nov. isolated from Chenopodium quinoa seeds.</title>
        <authorList>
            <person name="Saati-Santamaria Z."/>
            <person name="Flores-Felix J.D."/>
            <person name="Igual J.M."/>
            <person name="Velazquez E."/>
            <person name="Garcia-Fraile P."/>
            <person name="Martinez-Molina E."/>
        </authorList>
    </citation>
    <scope>NUCLEOTIDE SEQUENCE</scope>
    <source>
        <strain evidence="7">SECRCQ15</strain>
    </source>
</reference>
<evidence type="ECO:0000256" key="3">
    <source>
        <dbReference type="ARBA" id="ARBA00022692"/>
    </source>
</evidence>
<dbReference type="NCBIfam" id="TIGR02872">
    <property type="entry name" value="spore_ytvI"/>
    <property type="match status" value="1"/>
</dbReference>
<protein>
    <submittedName>
        <fullName evidence="7">Sporulation integral membrane protein YtvI</fullName>
    </submittedName>
</protein>
<dbReference type="AlphaFoldDB" id="A0AAW5ED53"/>
<evidence type="ECO:0000256" key="4">
    <source>
        <dbReference type="ARBA" id="ARBA00022989"/>
    </source>
</evidence>
<evidence type="ECO:0000313" key="8">
    <source>
        <dbReference type="Proteomes" id="UP001431131"/>
    </source>
</evidence>
<evidence type="ECO:0000256" key="5">
    <source>
        <dbReference type="ARBA" id="ARBA00023136"/>
    </source>
</evidence>
<dbReference type="EMBL" id="JAKTTI010000057">
    <property type="protein sequence ID" value="MCH1627832.1"/>
    <property type="molecule type" value="Genomic_DNA"/>
</dbReference>
<dbReference type="Proteomes" id="UP001431131">
    <property type="component" value="Unassembled WGS sequence"/>
</dbReference>
<dbReference type="PANTHER" id="PTHR21716:SF68">
    <property type="entry name" value="TRANSPORT PROTEIN YTVI-RELATED"/>
    <property type="match status" value="1"/>
</dbReference>
<comment type="subcellular location">
    <subcellularLocation>
        <location evidence="1">Membrane</location>
        <topology evidence="1">Multi-pass membrane protein</topology>
    </subcellularLocation>
</comment>
<evidence type="ECO:0000256" key="1">
    <source>
        <dbReference type="ARBA" id="ARBA00004141"/>
    </source>
</evidence>
<comment type="similarity">
    <text evidence="2">Belongs to the autoinducer-2 exporter (AI-2E) (TC 2.A.86) family.</text>
</comment>
<feature type="transmembrane region" description="Helical" evidence="6">
    <location>
        <begin position="278"/>
        <end position="302"/>
    </location>
</feature>
<dbReference type="GO" id="GO:0016020">
    <property type="term" value="C:membrane"/>
    <property type="evidence" value="ECO:0007669"/>
    <property type="project" value="UniProtKB-SubCell"/>
</dbReference>
<sequence length="373" mass="41204">MNVNYIYRFLRFLLVATLIVIGAVLVYLISSVTYPFIFALVIAFLINPLVNFFERKGKMPRSLAVFLGIIIVFAIVAGLLTLLIAEIISGANYLSKVVPDHFEKLVIYIEDLIAGQLIPLYQQLTNMFDNLDTGQQQSIMENIQNVGKTITTNVGQFIQSLLQIIPEILGWLPNAATVIIFSMLATFFISKDWEKLIKIGQRFIPAKARTSSRSVFLELKKALFGFIKAQATLISITAVIVLIGLLVLRVEYAITIALIIGIVDVLPYLGTGLVFVPWIIYAAFSGDIQFAIGLGVLYLIVVVQRQIMEPKILSSSIGLDPLATLIALFVGFKLIGFLGLIIGPVTLVVIKTLHSTGVLGEIWEFIIGKQEVK</sequence>
<comment type="caution">
    <text evidence="7">The sequence shown here is derived from an EMBL/GenBank/DDBJ whole genome shotgun (WGS) entry which is preliminary data.</text>
</comment>
<dbReference type="RefSeq" id="WP_240257750.1">
    <property type="nucleotide sequence ID" value="NZ_JAKTTI010000057.1"/>
</dbReference>
<feature type="transmembrane region" description="Helical" evidence="6">
    <location>
        <begin position="12"/>
        <end position="30"/>
    </location>
</feature>
<keyword evidence="4 6" id="KW-1133">Transmembrane helix</keyword>
<name>A0AAW5ED53_9BACI</name>
<organism evidence="7 8">
    <name type="scientific">Fredinandcohnia quinoae</name>
    <dbReference type="NCBI Taxonomy" id="2918902"/>
    <lineage>
        <taxon>Bacteria</taxon>
        <taxon>Bacillati</taxon>
        <taxon>Bacillota</taxon>
        <taxon>Bacilli</taxon>
        <taxon>Bacillales</taxon>
        <taxon>Bacillaceae</taxon>
        <taxon>Fredinandcohnia</taxon>
    </lineage>
</organism>
<dbReference type="InterPro" id="IPR002549">
    <property type="entry name" value="AI-2E-like"/>
</dbReference>
<dbReference type="InterPro" id="IPR014227">
    <property type="entry name" value="YtvI-like"/>
</dbReference>
<evidence type="ECO:0000313" key="7">
    <source>
        <dbReference type="EMBL" id="MCH1627832.1"/>
    </source>
</evidence>
<feature type="transmembrane region" description="Helical" evidence="6">
    <location>
        <begin position="168"/>
        <end position="189"/>
    </location>
</feature>
<dbReference type="GO" id="GO:0055085">
    <property type="term" value="P:transmembrane transport"/>
    <property type="evidence" value="ECO:0007669"/>
    <property type="project" value="TreeGrafter"/>
</dbReference>
<feature type="transmembrane region" description="Helical" evidence="6">
    <location>
        <begin position="36"/>
        <end position="53"/>
    </location>
</feature>
<accession>A0AAW5ED53</accession>
<keyword evidence="3 6" id="KW-0812">Transmembrane</keyword>
<keyword evidence="8" id="KW-1185">Reference proteome</keyword>